<dbReference type="GO" id="GO:0043531">
    <property type="term" value="F:ADP binding"/>
    <property type="evidence" value="ECO:0007669"/>
    <property type="project" value="UniProtKB-UniRule"/>
</dbReference>
<evidence type="ECO:0000256" key="2">
    <source>
        <dbReference type="ARBA" id="ARBA00022679"/>
    </source>
</evidence>
<comment type="similarity">
    <text evidence="5">Belongs to the pyruvate, phosphate/water dikinase regulatory protein family. PSRP subfamily.</text>
</comment>
<dbReference type="GO" id="GO:0004674">
    <property type="term" value="F:protein serine/threonine kinase activity"/>
    <property type="evidence" value="ECO:0007669"/>
    <property type="project" value="UniProtKB-UniRule"/>
</dbReference>
<proteinExistence type="inferred from homology"/>
<keyword evidence="1 5" id="KW-0723">Serine/threonine-protein kinase</keyword>
<comment type="catalytic activity">
    <reaction evidence="5">
        <text>[pyruvate, water dikinase]-phosphate + phosphate + H(+) = [pyruvate, water dikinase] + diphosphate</text>
        <dbReference type="Rhea" id="RHEA:48580"/>
        <dbReference type="Rhea" id="RHEA-COMP:11425"/>
        <dbReference type="Rhea" id="RHEA-COMP:11426"/>
        <dbReference type="ChEBI" id="CHEBI:15378"/>
        <dbReference type="ChEBI" id="CHEBI:33019"/>
        <dbReference type="ChEBI" id="CHEBI:43176"/>
        <dbReference type="ChEBI" id="CHEBI:43474"/>
        <dbReference type="ChEBI" id="CHEBI:68546"/>
        <dbReference type="EC" id="2.7.4.28"/>
    </reaction>
</comment>
<accession>A0A1F6TYW2</accession>
<comment type="catalytic activity">
    <reaction evidence="5">
        <text>[pyruvate, water dikinase] + ADP = [pyruvate, water dikinase]-phosphate + AMP + H(+)</text>
        <dbReference type="Rhea" id="RHEA:46020"/>
        <dbReference type="Rhea" id="RHEA-COMP:11425"/>
        <dbReference type="Rhea" id="RHEA-COMP:11426"/>
        <dbReference type="ChEBI" id="CHEBI:15378"/>
        <dbReference type="ChEBI" id="CHEBI:43176"/>
        <dbReference type="ChEBI" id="CHEBI:68546"/>
        <dbReference type="ChEBI" id="CHEBI:456215"/>
        <dbReference type="ChEBI" id="CHEBI:456216"/>
        <dbReference type="EC" id="2.7.11.33"/>
    </reaction>
</comment>
<evidence type="ECO:0000256" key="4">
    <source>
        <dbReference type="ARBA" id="ARBA00022777"/>
    </source>
</evidence>
<dbReference type="Pfam" id="PF03618">
    <property type="entry name" value="Kinase-PPPase"/>
    <property type="match status" value="1"/>
</dbReference>
<dbReference type="GO" id="GO:0016776">
    <property type="term" value="F:phosphotransferase activity, phosphate group as acceptor"/>
    <property type="evidence" value="ECO:0007669"/>
    <property type="project" value="UniProtKB-UniRule"/>
</dbReference>
<keyword evidence="4 5" id="KW-0418">Kinase</keyword>
<evidence type="ECO:0000313" key="7">
    <source>
        <dbReference type="Proteomes" id="UP000179037"/>
    </source>
</evidence>
<evidence type="ECO:0000256" key="1">
    <source>
        <dbReference type="ARBA" id="ARBA00022527"/>
    </source>
</evidence>
<dbReference type="EC" id="2.7.11.33" evidence="5"/>
<evidence type="ECO:0000313" key="6">
    <source>
        <dbReference type="EMBL" id="OGI50334.1"/>
    </source>
</evidence>
<feature type="binding site" evidence="5">
    <location>
        <begin position="157"/>
        <end position="164"/>
    </location>
    <ligand>
        <name>ADP</name>
        <dbReference type="ChEBI" id="CHEBI:456216"/>
    </ligand>
</feature>
<dbReference type="NCBIfam" id="NF003742">
    <property type="entry name" value="PRK05339.1"/>
    <property type="match status" value="1"/>
</dbReference>
<sequence>MTPAKPQRTVFFVSDHTGITAELLGKTLLTQFPDIELHKRTLPFVDTVEKAKTALTEINDTAQKEGQRPIVFSTLVNEEVRASMTSDNALFIDLLADFIRRLEAELGLESSHALGLSHGMGDELAYQKRMDALNYTLSHDDGMDTANYDRAKVILVGVSRTGKTPTCLYLAMQYGICAANYPLTPDDFTAHALPKPLLPHRAKLYGLTIQAERLAKIRRERKPESRYASLENCQSEIRAAAALLRQAHIPVLDTTTMSVEEIAISILHGTGLIKRLKS</sequence>
<evidence type="ECO:0000256" key="5">
    <source>
        <dbReference type="HAMAP-Rule" id="MF_01062"/>
    </source>
</evidence>
<gene>
    <name evidence="6" type="ORF">A3A87_02415</name>
</gene>
<keyword evidence="6" id="KW-0670">Pyruvate</keyword>
<dbReference type="STRING" id="1817768.A3A87_02415"/>
<dbReference type="EC" id="2.7.4.28" evidence="5"/>
<dbReference type="Proteomes" id="UP000179037">
    <property type="component" value="Unassembled WGS sequence"/>
</dbReference>
<dbReference type="PANTHER" id="PTHR31756:SF3">
    <property type="entry name" value="PYRUVATE, PHOSPHATE DIKINASE REGULATORY PROTEIN 1, CHLOROPLASTIC"/>
    <property type="match status" value="1"/>
</dbReference>
<keyword evidence="2 5" id="KW-0808">Transferase</keyword>
<reference evidence="6 7" key="1">
    <citation type="journal article" date="2016" name="Nat. Commun.">
        <title>Thousands of microbial genomes shed light on interconnected biogeochemical processes in an aquifer system.</title>
        <authorList>
            <person name="Anantharaman K."/>
            <person name="Brown C.T."/>
            <person name="Hug L.A."/>
            <person name="Sharon I."/>
            <person name="Castelle C.J."/>
            <person name="Probst A.J."/>
            <person name="Thomas B.C."/>
            <person name="Singh A."/>
            <person name="Wilkins M.J."/>
            <person name="Karaoz U."/>
            <person name="Brodie E.L."/>
            <person name="Williams K.H."/>
            <person name="Hubbard S.S."/>
            <person name="Banfield J.F."/>
        </authorList>
    </citation>
    <scope>NUCLEOTIDE SEQUENCE [LARGE SCALE GENOMIC DNA]</scope>
</reference>
<dbReference type="InterPro" id="IPR005177">
    <property type="entry name" value="Kinase-pyrophosphorylase"/>
</dbReference>
<dbReference type="InterPro" id="IPR026530">
    <property type="entry name" value="PSRP"/>
</dbReference>
<comment type="caution">
    <text evidence="6">The sequence shown here is derived from an EMBL/GenBank/DDBJ whole genome shotgun (WGS) entry which is preliminary data.</text>
</comment>
<organism evidence="6 7">
    <name type="scientific">Candidatus Muproteobacteria bacterium RIFCSPLOWO2_01_FULL_60_18</name>
    <dbReference type="NCBI Taxonomy" id="1817768"/>
    <lineage>
        <taxon>Bacteria</taxon>
        <taxon>Pseudomonadati</taxon>
        <taxon>Pseudomonadota</taxon>
        <taxon>Candidatus Muproteobacteria</taxon>
    </lineage>
</organism>
<name>A0A1F6TYW2_9PROT</name>
<dbReference type="PANTHER" id="PTHR31756">
    <property type="entry name" value="PYRUVATE, PHOSPHATE DIKINASE REGULATORY PROTEIN 1, CHLOROPLASTIC"/>
    <property type="match status" value="1"/>
</dbReference>
<evidence type="ECO:0000256" key="3">
    <source>
        <dbReference type="ARBA" id="ARBA00022741"/>
    </source>
</evidence>
<dbReference type="GO" id="GO:0005524">
    <property type="term" value="F:ATP binding"/>
    <property type="evidence" value="ECO:0007669"/>
    <property type="project" value="InterPro"/>
</dbReference>
<protein>
    <recommendedName>
        <fullName evidence="5">Putative phosphoenolpyruvate synthase regulatory protein</fullName>
        <shortName evidence="5">PEP synthase regulatory protein</shortName>
        <shortName evidence="5">PSRP</shortName>
        <ecNumber evidence="5">2.7.11.33</ecNumber>
        <ecNumber evidence="5">2.7.4.28</ecNumber>
    </recommendedName>
    <alternativeName>
        <fullName evidence="5">Pyruvate, water dikinase regulatory protein</fullName>
    </alternativeName>
</protein>
<comment type="function">
    <text evidence="5">Bifunctional serine/threonine kinase and phosphorylase involved in the regulation of the phosphoenolpyruvate synthase (PEPS) by catalyzing its phosphorylation/dephosphorylation.</text>
</comment>
<dbReference type="HAMAP" id="MF_01062">
    <property type="entry name" value="PSRP"/>
    <property type="match status" value="1"/>
</dbReference>
<keyword evidence="3 5" id="KW-0547">Nucleotide-binding</keyword>
<dbReference type="AlphaFoldDB" id="A0A1F6TYW2"/>
<dbReference type="EMBL" id="MFTC01000073">
    <property type="protein sequence ID" value="OGI50334.1"/>
    <property type="molecule type" value="Genomic_DNA"/>
</dbReference>